<evidence type="ECO:0000256" key="4">
    <source>
        <dbReference type="ARBA" id="ARBA00022475"/>
    </source>
</evidence>
<dbReference type="GO" id="GO:0042910">
    <property type="term" value="F:xenobiotic transmembrane transporter activity"/>
    <property type="evidence" value="ECO:0007669"/>
    <property type="project" value="InterPro"/>
</dbReference>
<evidence type="ECO:0000256" key="10">
    <source>
        <dbReference type="SAM" id="Phobius"/>
    </source>
</evidence>
<dbReference type="InterPro" id="IPR050222">
    <property type="entry name" value="MATE_MdtK"/>
</dbReference>
<dbReference type="PANTHER" id="PTHR43298:SF2">
    <property type="entry name" value="FMN_FAD EXPORTER YEEO-RELATED"/>
    <property type="match status" value="1"/>
</dbReference>
<evidence type="ECO:0000256" key="2">
    <source>
        <dbReference type="ARBA" id="ARBA00022448"/>
    </source>
</evidence>
<evidence type="ECO:0000256" key="9">
    <source>
        <dbReference type="ARBA" id="ARBA00031636"/>
    </source>
</evidence>
<dbReference type="AlphaFoldDB" id="A0A644WU49"/>
<feature type="transmembrane region" description="Helical" evidence="10">
    <location>
        <begin position="289"/>
        <end position="311"/>
    </location>
</feature>
<feature type="transmembrane region" description="Helical" evidence="10">
    <location>
        <begin position="174"/>
        <end position="197"/>
    </location>
</feature>
<keyword evidence="6 10" id="KW-1133">Transmembrane helix</keyword>
<dbReference type="NCBIfam" id="TIGR00797">
    <property type="entry name" value="matE"/>
    <property type="match status" value="1"/>
</dbReference>
<name>A0A644WU49_9ZZZZ</name>
<protein>
    <recommendedName>
        <fullName evidence="9">Multidrug-efflux transporter</fullName>
    </recommendedName>
</protein>
<keyword evidence="2" id="KW-0813">Transport</keyword>
<evidence type="ECO:0000256" key="5">
    <source>
        <dbReference type="ARBA" id="ARBA00022692"/>
    </source>
</evidence>
<accession>A0A644WU49</accession>
<comment type="subcellular location">
    <subcellularLocation>
        <location evidence="1">Cell membrane</location>
        <topology evidence="1">Multi-pass membrane protein</topology>
    </subcellularLocation>
</comment>
<dbReference type="Pfam" id="PF01554">
    <property type="entry name" value="MatE"/>
    <property type="match status" value="2"/>
</dbReference>
<keyword evidence="5 10" id="KW-0812">Transmembrane</keyword>
<comment type="caution">
    <text evidence="11">The sequence shown here is derived from an EMBL/GenBank/DDBJ whole genome shotgun (WGS) entry which is preliminary data.</text>
</comment>
<dbReference type="PIRSF" id="PIRSF006603">
    <property type="entry name" value="DinF"/>
    <property type="match status" value="1"/>
</dbReference>
<proteinExistence type="predicted"/>
<dbReference type="InterPro" id="IPR048279">
    <property type="entry name" value="MdtK-like"/>
</dbReference>
<evidence type="ECO:0000256" key="1">
    <source>
        <dbReference type="ARBA" id="ARBA00004651"/>
    </source>
</evidence>
<dbReference type="PANTHER" id="PTHR43298">
    <property type="entry name" value="MULTIDRUG RESISTANCE PROTEIN NORM-RELATED"/>
    <property type="match status" value="1"/>
</dbReference>
<feature type="transmembrane region" description="Helical" evidence="10">
    <location>
        <begin position="209"/>
        <end position="228"/>
    </location>
</feature>
<keyword evidence="8 10" id="KW-0472">Membrane</keyword>
<keyword evidence="3" id="KW-0050">Antiport</keyword>
<evidence type="ECO:0000256" key="3">
    <source>
        <dbReference type="ARBA" id="ARBA00022449"/>
    </source>
</evidence>
<feature type="transmembrane region" description="Helical" evidence="10">
    <location>
        <begin position="263"/>
        <end position="283"/>
    </location>
</feature>
<organism evidence="11">
    <name type="scientific">bioreactor metagenome</name>
    <dbReference type="NCBI Taxonomy" id="1076179"/>
    <lineage>
        <taxon>unclassified sequences</taxon>
        <taxon>metagenomes</taxon>
        <taxon>ecological metagenomes</taxon>
    </lineage>
</organism>
<evidence type="ECO:0000256" key="6">
    <source>
        <dbReference type="ARBA" id="ARBA00022989"/>
    </source>
</evidence>
<dbReference type="GO" id="GO:0015297">
    <property type="term" value="F:antiporter activity"/>
    <property type="evidence" value="ECO:0007669"/>
    <property type="project" value="UniProtKB-KW"/>
</dbReference>
<feature type="transmembrane region" description="Helical" evidence="10">
    <location>
        <begin position="363"/>
        <end position="381"/>
    </location>
</feature>
<gene>
    <name evidence="11" type="primary">yeeO_12</name>
    <name evidence="11" type="ORF">SDC9_51884</name>
</gene>
<dbReference type="EMBL" id="VSSQ01001147">
    <property type="protein sequence ID" value="MPM05594.1"/>
    <property type="molecule type" value="Genomic_DNA"/>
</dbReference>
<feature type="transmembrane region" description="Helical" evidence="10">
    <location>
        <begin position="20"/>
        <end position="40"/>
    </location>
</feature>
<evidence type="ECO:0000256" key="7">
    <source>
        <dbReference type="ARBA" id="ARBA00023065"/>
    </source>
</evidence>
<evidence type="ECO:0000256" key="8">
    <source>
        <dbReference type="ARBA" id="ARBA00023136"/>
    </source>
</evidence>
<dbReference type="CDD" id="cd13137">
    <property type="entry name" value="MATE_NorM_like"/>
    <property type="match status" value="1"/>
</dbReference>
<keyword evidence="7" id="KW-0406">Ion transport</keyword>
<feature type="transmembrane region" description="Helical" evidence="10">
    <location>
        <begin position="323"/>
        <end position="343"/>
    </location>
</feature>
<feature type="transmembrane region" description="Helical" evidence="10">
    <location>
        <begin position="52"/>
        <end position="80"/>
    </location>
</feature>
<feature type="transmembrane region" description="Helical" evidence="10">
    <location>
        <begin position="141"/>
        <end position="162"/>
    </location>
</feature>
<evidence type="ECO:0000313" key="11">
    <source>
        <dbReference type="EMBL" id="MPM05594.1"/>
    </source>
</evidence>
<feature type="transmembrane region" description="Helical" evidence="10">
    <location>
        <begin position="100"/>
        <end position="121"/>
    </location>
</feature>
<dbReference type="GO" id="GO:0006811">
    <property type="term" value="P:monoatomic ion transport"/>
    <property type="evidence" value="ECO:0007669"/>
    <property type="project" value="UniProtKB-KW"/>
</dbReference>
<dbReference type="GO" id="GO:0005886">
    <property type="term" value="C:plasma membrane"/>
    <property type="evidence" value="ECO:0007669"/>
    <property type="project" value="UniProtKB-SubCell"/>
</dbReference>
<reference evidence="11" key="1">
    <citation type="submission" date="2019-08" db="EMBL/GenBank/DDBJ databases">
        <authorList>
            <person name="Kucharzyk K."/>
            <person name="Murdoch R.W."/>
            <person name="Higgins S."/>
            <person name="Loffler F."/>
        </authorList>
    </citation>
    <scope>NUCLEOTIDE SEQUENCE</scope>
</reference>
<keyword evidence="4" id="KW-1003">Cell membrane</keyword>
<sequence>MGTIKPIQAASEPMFTRRFLYTLIIPLVIEQFLAVSIGMADTVMVASAGEAAVGAISLVDSITFLIITLFAAFATGGAVVASQYLGRKDYASANSAAKQLLVLSVVVSTILMVLCIPFRRLIIRFIFGSIEEQVLLNGSTYFLYILASLPFLATYNACAALFRSMGNSKVNLWVSIIMNLINVIGNAYFIFALHLGVTGAGLATLLSRIIGSAIILALIANPMNVISIRNYRKLEWRPEMIRRILRIGIPNGIEGSVFQIGKLLVQGFIAVFGTASIAANAISGSVTSFINIPGGAIGLASITVIGQAIGAKRPDQAVYYGKRLLLITYLSMAALAIPGYFLTPHIVRIFNLSAEATELASNVIRTAMIFSALLWPTAFSLPNFLRAAGDAKYTMLVSMFSMWAFRVAMSYLLAITLNWGIYGVWAGMYIDWLTRSVFFIVRFIRGKWKTKRVI</sequence>
<dbReference type="InterPro" id="IPR002528">
    <property type="entry name" value="MATE_fam"/>
</dbReference>